<comment type="caution">
    <text evidence="5">The sequence shown here is derived from an EMBL/GenBank/DDBJ whole genome shotgun (WGS) entry which is preliminary data.</text>
</comment>
<keyword evidence="3" id="KW-0732">Signal</keyword>
<accession>A0A6L2LQQ5</accession>
<evidence type="ECO:0000259" key="4">
    <source>
        <dbReference type="PROSITE" id="PS50158"/>
    </source>
</evidence>
<dbReference type="EMBL" id="BKCJ010004672">
    <property type="protein sequence ID" value="GEU62425.1"/>
    <property type="molecule type" value="Genomic_DNA"/>
</dbReference>
<evidence type="ECO:0000313" key="5">
    <source>
        <dbReference type="EMBL" id="GEU62425.1"/>
    </source>
</evidence>
<protein>
    <recommendedName>
        <fullName evidence="4">CCHC-type domain-containing protein</fullName>
    </recommendedName>
</protein>
<name>A0A6L2LQQ5_TANCI</name>
<dbReference type="InterPro" id="IPR036875">
    <property type="entry name" value="Znf_CCHC_sf"/>
</dbReference>
<dbReference type="GO" id="GO:0003676">
    <property type="term" value="F:nucleic acid binding"/>
    <property type="evidence" value="ECO:0007669"/>
    <property type="project" value="InterPro"/>
</dbReference>
<evidence type="ECO:0000256" key="3">
    <source>
        <dbReference type="SAM" id="SignalP"/>
    </source>
</evidence>
<feature type="region of interest" description="Disordered" evidence="2">
    <location>
        <begin position="416"/>
        <end position="439"/>
    </location>
</feature>
<reference evidence="5" key="1">
    <citation type="journal article" date="2019" name="Sci. Rep.">
        <title>Draft genome of Tanacetum cinerariifolium, the natural source of mosquito coil.</title>
        <authorList>
            <person name="Yamashiro T."/>
            <person name="Shiraishi A."/>
            <person name="Satake H."/>
            <person name="Nakayama K."/>
        </authorList>
    </citation>
    <scope>NUCLEOTIDE SEQUENCE</scope>
</reference>
<keyword evidence="1" id="KW-0862">Zinc</keyword>
<evidence type="ECO:0000256" key="2">
    <source>
        <dbReference type="SAM" id="MobiDB-lite"/>
    </source>
</evidence>
<feature type="domain" description="CCHC-type" evidence="4">
    <location>
        <begin position="115"/>
        <end position="129"/>
    </location>
</feature>
<dbReference type="Gene3D" id="4.10.60.10">
    <property type="entry name" value="Zinc finger, CCHC-type"/>
    <property type="match status" value="3"/>
</dbReference>
<keyword evidence="1" id="KW-0863">Zinc-finger</keyword>
<proteinExistence type="predicted"/>
<dbReference type="PANTHER" id="PTHR23002">
    <property type="entry name" value="ZINC FINGER CCHC DOMAIN CONTAINING PROTEIN"/>
    <property type="match status" value="1"/>
</dbReference>
<keyword evidence="1" id="KW-0479">Metal-binding</keyword>
<feature type="domain" description="CCHC-type" evidence="4">
    <location>
        <begin position="373"/>
        <end position="387"/>
    </location>
</feature>
<dbReference type="AlphaFoldDB" id="A0A6L2LQQ5"/>
<evidence type="ECO:0000256" key="1">
    <source>
        <dbReference type="PROSITE-ProRule" id="PRU00047"/>
    </source>
</evidence>
<sequence>MLHLILVALAVLLCVVDDNVIEKGSGSFSVCLQSTRGGGVYTGVIGPDGLNTTSGYCFRCCENGHKASDCVSDVAHAGGGCDPTADHSTCYRCGGNHRERECIIGNNPGGGGSGCYNCGEGDHYARDCPTGNSRRGGRCYTCGEVGHFSREIALITTVVVVVPFVVKIVMRRVIAVKGVICDEKKYFSSRPSPFTIRIQAIEPKGSRSNLWEKQQMSGHRYSGILKVDPVGDCGYLKPEGNSSGTSFFVVQTNAAFDFSSFSSSSISVDYLVRRDSLGGYEPYDIRLVSGGAGDNPRRYFGTLSSVDIFGFWVIKPEGNSKEIFFHHADATFNLSSVSASAISVDFLVKECIQAHGGGGCDPTADHSSGSSGCYNCGEGDHYARDCPTGNSRRGGRRYTCGEVGHFFVRDCPDNNRGSGCSSCGKNSHATSDCRKRRHM</sequence>
<dbReference type="Pfam" id="PF00098">
    <property type="entry name" value="zf-CCHC"/>
    <property type="match status" value="3"/>
</dbReference>
<feature type="compositionally biased region" description="Polar residues" evidence="2">
    <location>
        <begin position="416"/>
        <end position="430"/>
    </location>
</feature>
<organism evidence="5">
    <name type="scientific">Tanacetum cinerariifolium</name>
    <name type="common">Dalmatian daisy</name>
    <name type="synonym">Chrysanthemum cinerariifolium</name>
    <dbReference type="NCBI Taxonomy" id="118510"/>
    <lineage>
        <taxon>Eukaryota</taxon>
        <taxon>Viridiplantae</taxon>
        <taxon>Streptophyta</taxon>
        <taxon>Embryophyta</taxon>
        <taxon>Tracheophyta</taxon>
        <taxon>Spermatophyta</taxon>
        <taxon>Magnoliopsida</taxon>
        <taxon>eudicotyledons</taxon>
        <taxon>Gunneridae</taxon>
        <taxon>Pentapetalae</taxon>
        <taxon>asterids</taxon>
        <taxon>campanulids</taxon>
        <taxon>Asterales</taxon>
        <taxon>Asteraceae</taxon>
        <taxon>Asteroideae</taxon>
        <taxon>Anthemideae</taxon>
        <taxon>Anthemidinae</taxon>
        <taxon>Tanacetum</taxon>
    </lineage>
</organism>
<gene>
    <name evidence="5" type="ORF">Tci_034403</name>
</gene>
<dbReference type="InterPro" id="IPR051714">
    <property type="entry name" value="Znf_CCHC_NABP"/>
</dbReference>
<feature type="signal peptide" evidence="3">
    <location>
        <begin position="1"/>
        <end position="18"/>
    </location>
</feature>
<dbReference type="SUPFAM" id="SSF57756">
    <property type="entry name" value="Retrovirus zinc finger-like domains"/>
    <property type="match status" value="2"/>
</dbReference>
<feature type="chain" id="PRO_5026735767" description="CCHC-type domain-containing protein" evidence="3">
    <location>
        <begin position="19"/>
        <end position="439"/>
    </location>
</feature>
<dbReference type="InterPro" id="IPR001878">
    <property type="entry name" value="Znf_CCHC"/>
</dbReference>
<dbReference type="PROSITE" id="PS50158">
    <property type="entry name" value="ZF_CCHC"/>
    <property type="match status" value="3"/>
</dbReference>
<feature type="domain" description="CCHC-type" evidence="4">
    <location>
        <begin position="57"/>
        <end position="70"/>
    </location>
</feature>
<dbReference type="SMART" id="SM00343">
    <property type="entry name" value="ZnF_C2HC"/>
    <property type="match status" value="7"/>
</dbReference>
<dbReference type="GO" id="GO:0008270">
    <property type="term" value="F:zinc ion binding"/>
    <property type="evidence" value="ECO:0007669"/>
    <property type="project" value="UniProtKB-KW"/>
</dbReference>